<dbReference type="SUPFAM" id="SSF53850">
    <property type="entry name" value="Periplasmic binding protein-like II"/>
    <property type="match status" value="1"/>
</dbReference>
<evidence type="ECO:0000256" key="3">
    <source>
        <dbReference type="ARBA" id="ARBA00022448"/>
    </source>
</evidence>
<accession>A0A4R5NH23</accession>
<comment type="similarity">
    <text evidence="2">Belongs to the bacterial solute-binding protein 1 family.</text>
</comment>
<evidence type="ECO:0008006" key="8">
    <source>
        <dbReference type="Google" id="ProtNLM"/>
    </source>
</evidence>
<protein>
    <recommendedName>
        <fullName evidence="8">ABC transporter substrate-binding protein</fullName>
    </recommendedName>
</protein>
<dbReference type="STRING" id="1122149.FD44_GL000832"/>
<dbReference type="Pfam" id="PF13416">
    <property type="entry name" value="SBP_bac_8"/>
    <property type="match status" value="1"/>
</dbReference>
<gene>
    <name evidence="6" type="ORF">C5L31_001996</name>
</gene>
<evidence type="ECO:0000256" key="4">
    <source>
        <dbReference type="ARBA" id="ARBA00022729"/>
    </source>
</evidence>
<keyword evidence="4 5" id="KW-0732">Signal</keyword>
<evidence type="ECO:0000313" key="7">
    <source>
        <dbReference type="Proteomes" id="UP000294854"/>
    </source>
</evidence>
<keyword evidence="3" id="KW-0813">Transport</keyword>
<evidence type="ECO:0000256" key="2">
    <source>
        <dbReference type="ARBA" id="ARBA00008520"/>
    </source>
</evidence>
<proteinExistence type="inferred from homology"/>
<sequence length="421" mass="46230">MKHLRQFLFASLLAFLALATLSACSSQQAGSSTKRVTITFWHGMTDSRKTELNHLIRTFNNSQTTYKVIGSSQGNIVNVQQKITAAAKSKTLPTIAQTVYTNVPDYVRGDIITPFDPYIKKNDLSDLHTAFRQSINYQGKAYSMPFSRSARILFYNKTLLKKEGLKVPTTWADIQKDGLQLKSKGITAMAFDQNFVTEADGLTRQAGSPLFGNGFDVNLTNKKSLAAIHVIWDMLQNGTATTAGTDGYGSVAFFKGKTLFYSGSSAGISTMQASTPKGMRWGTATLPSYQGQKVSSNSGNDIVMFKSASKAQRKGAAAFVKFLMSQKQTIKWAEKTGYVPLTKSAKSNAGYQQFLAKNPTAKAAENSLSFGFQDKPFLGYNQYLVAVGKSFDEMTANHVTPEKAMTQLQKQLPKMAKEQQK</sequence>
<name>A0A4R5NH23_9LACO</name>
<dbReference type="InterPro" id="IPR050490">
    <property type="entry name" value="Bact_solute-bd_prot1"/>
</dbReference>
<dbReference type="RefSeq" id="WP_010620277.1">
    <property type="nucleotide sequence ID" value="NZ_PUFO01000088.1"/>
</dbReference>
<dbReference type="PROSITE" id="PS51257">
    <property type="entry name" value="PROKAR_LIPOPROTEIN"/>
    <property type="match status" value="1"/>
</dbReference>
<organism evidence="6 7">
    <name type="scientific">Secundilactobacillus malefermentans</name>
    <dbReference type="NCBI Taxonomy" id="176292"/>
    <lineage>
        <taxon>Bacteria</taxon>
        <taxon>Bacillati</taxon>
        <taxon>Bacillota</taxon>
        <taxon>Bacilli</taxon>
        <taxon>Lactobacillales</taxon>
        <taxon>Lactobacillaceae</taxon>
        <taxon>Secundilactobacillus</taxon>
    </lineage>
</organism>
<dbReference type="AlphaFoldDB" id="A0A4R5NH23"/>
<dbReference type="PANTHER" id="PTHR43649:SF31">
    <property type="entry name" value="SN-GLYCEROL-3-PHOSPHATE-BINDING PERIPLASMIC PROTEIN UGPB"/>
    <property type="match status" value="1"/>
</dbReference>
<dbReference type="Proteomes" id="UP000294854">
    <property type="component" value="Unassembled WGS sequence"/>
</dbReference>
<reference evidence="6 7" key="1">
    <citation type="journal article" date="2019" name="Appl. Microbiol. Biotechnol.">
        <title>Uncovering carbohydrate metabolism through a genotype-phenotype association study of 56 lactic acid bacteria genomes.</title>
        <authorList>
            <person name="Buron-Moles G."/>
            <person name="Chailyan A."/>
            <person name="Dolejs I."/>
            <person name="Forster J."/>
            <person name="Miks M.H."/>
        </authorList>
    </citation>
    <scope>NUCLEOTIDE SEQUENCE [LARGE SCALE GENOMIC DNA]</scope>
    <source>
        <strain evidence="6 7">ATCC 49373</strain>
    </source>
</reference>
<dbReference type="CDD" id="cd14748">
    <property type="entry name" value="PBP2_UgpB"/>
    <property type="match status" value="1"/>
</dbReference>
<dbReference type="PANTHER" id="PTHR43649">
    <property type="entry name" value="ARABINOSE-BINDING PROTEIN-RELATED"/>
    <property type="match status" value="1"/>
</dbReference>
<dbReference type="EMBL" id="PUFO01000088">
    <property type="protein sequence ID" value="TDG73234.1"/>
    <property type="molecule type" value="Genomic_DNA"/>
</dbReference>
<comment type="caution">
    <text evidence="6">The sequence shown here is derived from an EMBL/GenBank/DDBJ whole genome shotgun (WGS) entry which is preliminary data.</text>
</comment>
<evidence type="ECO:0000256" key="5">
    <source>
        <dbReference type="SAM" id="SignalP"/>
    </source>
</evidence>
<feature type="chain" id="PRO_5039487173" description="ABC transporter substrate-binding protein" evidence="5">
    <location>
        <begin position="26"/>
        <end position="421"/>
    </location>
</feature>
<evidence type="ECO:0000256" key="1">
    <source>
        <dbReference type="ARBA" id="ARBA00004196"/>
    </source>
</evidence>
<feature type="signal peptide" evidence="5">
    <location>
        <begin position="1"/>
        <end position="25"/>
    </location>
</feature>
<dbReference type="InterPro" id="IPR006059">
    <property type="entry name" value="SBP"/>
</dbReference>
<evidence type="ECO:0000313" key="6">
    <source>
        <dbReference type="EMBL" id="TDG73234.1"/>
    </source>
</evidence>
<comment type="subcellular location">
    <subcellularLocation>
        <location evidence="1">Cell envelope</location>
    </subcellularLocation>
</comment>
<keyword evidence="7" id="KW-1185">Reference proteome</keyword>
<dbReference type="GO" id="GO:0030313">
    <property type="term" value="C:cell envelope"/>
    <property type="evidence" value="ECO:0007669"/>
    <property type="project" value="UniProtKB-SubCell"/>
</dbReference>
<dbReference type="Gene3D" id="3.40.190.10">
    <property type="entry name" value="Periplasmic binding protein-like II"/>
    <property type="match status" value="2"/>
</dbReference>
<dbReference type="OrthoDB" id="9795467at2"/>